<keyword evidence="2" id="KW-0963">Cytoplasm</keyword>
<feature type="coiled-coil region" evidence="7">
    <location>
        <begin position="1855"/>
        <end position="1882"/>
    </location>
</feature>
<keyword evidence="7" id="KW-0175">Coiled coil</keyword>
<evidence type="ECO:0000256" key="7">
    <source>
        <dbReference type="SAM" id="Coils"/>
    </source>
</evidence>
<dbReference type="FunFam" id="3.40.50.300:FF:001660">
    <property type="entry name" value="NF-X1 finger and helicase protein, putative"/>
    <property type="match status" value="1"/>
</dbReference>
<dbReference type="GO" id="GO:0008270">
    <property type="term" value="F:zinc ion binding"/>
    <property type="evidence" value="ECO:0007669"/>
    <property type="project" value="UniProtKB-KW"/>
</dbReference>
<dbReference type="Pfam" id="PF20173">
    <property type="entry name" value="ZnF_RZ-type"/>
    <property type="match status" value="1"/>
</dbReference>
<dbReference type="GO" id="GO:0031048">
    <property type="term" value="P:regulatory ncRNA-mediated heterochromatin formation"/>
    <property type="evidence" value="ECO:0007669"/>
    <property type="project" value="TreeGrafter"/>
</dbReference>
<dbReference type="InterPro" id="IPR057373">
    <property type="entry name" value="ZNFX1"/>
</dbReference>
<dbReference type="GO" id="GO:0002376">
    <property type="term" value="P:immune system process"/>
    <property type="evidence" value="ECO:0007669"/>
    <property type="project" value="UniProtKB-KW"/>
</dbReference>
<evidence type="ECO:0000313" key="11">
    <source>
        <dbReference type="Proteomes" id="UP000789342"/>
    </source>
</evidence>
<evidence type="ECO:0000256" key="6">
    <source>
        <dbReference type="ARBA" id="ARBA00022859"/>
    </source>
</evidence>
<dbReference type="GO" id="GO:0005737">
    <property type="term" value="C:cytoplasm"/>
    <property type="evidence" value="ECO:0007669"/>
    <property type="project" value="UniProtKB-SubCell"/>
</dbReference>
<dbReference type="InterPro" id="IPR046439">
    <property type="entry name" value="ZF_RZ_dom"/>
</dbReference>
<keyword evidence="4" id="KW-0863">Zinc-finger</keyword>
<evidence type="ECO:0000256" key="1">
    <source>
        <dbReference type="ARBA" id="ARBA00004496"/>
    </source>
</evidence>
<keyword evidence="6" id="KW-0391">Immunity</keyword>
<evidence type="ECO:0000259" key="9">
    <source>
        <dbReference type="PROSITE" id="PS51981"/>
    </source>
</evidence>
<dbReference type="InterPro" id="IPR047187">
    <property type="entry name" value="SF1_C_Upf1"/>
</dbReference>
<evidence type="ECO:0000256" key="3">
    <source>
        <dbReference type="ARBA" id="ARBA00022723"/>
    </source>
</evidence>
<comment type="caution">
    <text evidence="10">The sequence shown here is derived from an EMBL/GenBank/DDBJ whole genome shotgun (WGS) entry which is preliminary data.</text>
</comment>
<sequence length="2257" mass="259193">MSGRTIGSRGNRGGRGQQRSQNLGERHPHPQRQNRAVSPSRLEEVRNEQIQAISSCFNSSELSYNGSDAVISILHSEPYKRTWRRLIKNEFIHQHQMRRFITSCIIDAKKVGYELEELVKELGSSNGIDRIREIVAYPVSVDAGSRPKVASFQRVTLPLLALLTRSGIIECNLDKKINSIYLVVYNNLDSFVNKVVMSNLQVLVERRDVSDHQKNQNALLADDPDAFIPTSLGQFFLVIVRLINEFLRRIKSSSFDETIHQIAEKIERLKNEWHESLDQQVNASDPLANDTKCRDYFFLILDKDIERMKNMLKKTVDKTPKVSSNSDISRFRNVSRLVDLKRIYDPPGELSPDGMRHDNDFSEITKISIIPTKEETLCGREPFLPVIDEDDNLHHLPKGVARLLDRQFRLLREDMLNAFRLSIKSFISFLREAGKNDEKLITQGGRYKHQGDGNLNVYTNVKLSEIVIDMQKGFACRVTFTPPNNKKSFKEREAYWRKANRLMSGNMVCLLWPNEDNYNEKKDISATDYSIYFGIVANRDEKMLAKDSGIAKVDITFIDVSIYSMAMKEISSQHTSNRTVKQRFMVESTDLLFESYKNTLKTLQEAQPEDFPFAMYFATKMEGDMSNIVANVDPPIYSRAPGFKFDLSVLLGGSVNRRLLLDVRNRRSENDAIEDLKARTTLDETQAQALVSALSREVALIEGPPGTGKTFIGVQIMRVLLANRKSSKIGPILTITYTNHALDSFLLSLLEHKIDNIVRMGSRSKSDVIMEFQIDAICRRRNDKSRKMLLGRTYRELKQVEKEAKKFTENQKLRWINWNHPLVASYLMDNFYEHYRNLMILPRVLNNRTSRKETGTSNNKVEGVEDNMQDSGTEDMEDSETEDMEDSETEDIEDNRINNETKDVADNSLNNGTEDMEGSETEDIEDSRINNETKGVVDSPLNNRTEDVEENLLNEDTNDSQDEWQTVGDKKRKTSNFEQWIQGVDLRRAKKLKESMNKPKKRSVKVKNIYEALSGASDGSNVDNSDNTVDHGFYNWLDSWKMPQRERSLEELKVDCDVWNMSKKERVILHDFWREEIYSESIEELERIRNEYDQLKSEFDKIRNEERRDIITKCDVIGITTSGAAKYHELIRSIGPKVVICEEAGEVLEAHILSSLTPSVQHIILIGDHNQLRPKICDYLIPFPFTLTLSYFLLFWLTLNIYGLSVESNAGKSYGLDISLFERLVHGRNSCMKVEATQLLTQRRMRREIADLVRETIYPSLEDHERTLYPDVRGVQSNVFFIDHRNPEDSTKSEFALQSHSNKYEVQMVVEMVKYFVRNGYSKAEQIAVLTPYLGQMIKIRDALSSSFMVVIDERDSEALANFQDQLEDNEPLTVSTASKKRLTQQVVLRTVDNFQGEEADIVIISLVRNTINQDDRGSIGFLKSKNRTNVLLSRARHGMYLLGNARLMKNESKMWADVIEILESRQPSQVGPGLPIVCAQHPDYKNIISNPQEFAEVSPDGGCMLNCGMILDCGHICKYFPLFFEQEVQELQNLMTIPIYSHYVAISQLSARSHVSDCVIAVILANLHVERNAGNAIFELCHESTDNMKCHELCGFLLSECGHSCKSECWECQKESIKVNNGTPQIDENENVRRTNHKGCKQKCSRNQFCVVMKRAIRTILALDVRMCVMFLASTQSAKPSAAYLARCVRSGAIGRVNTKANATFHAACLVQDYHVISIAKSFLSVDTNGDFGICGEVCPSSKFCVECAPENVKSQVVDLIMQTTFAETDWNTELMVVLECDHVFTAETLDGFLEMNEFYQGDDLGNWLNIKPIVDQPGELKYCPNCRKLIKNVYRYGRVIKKRILDTQNRKFLMHYDSRLKIIENDLEKVTNRLENNRKEIIVKLNDIHLTQAGQVSVKSNVKIIDNTQLDITPRERFERLEHYYSIPSYHERLWSRHVKSLLYYYKEVYFLMSRIINPPHKLAYDAAVSSLFKKKSEVQMDKLIEDMRSLNIMLDDSVDTQNRRLQESLKEVGITTPKIDRRIYLDALFMMLNIRKALFHEVSSIISGLTRTTLPNYKDEWLKFSKFLIKSTKSHLELIKKTASETQYKRHLVTALLGSVEFKCAVGRFELRNPPSGVMNLLMKKRIMDKCQKIEQRCLPIRDLLREINLEHFVQQCNVRVDEVIKDARELYIAAENSGELSREEKLMIHNAMSGEFHGSGHWYQCPNGHVYTIGECGMAMQSSRCPECGTAIGGGEHRFIAGNVRNEEFDNMQ</sequence>
<organism evidence="10 11">
    <name type="scientific">Acaulospora morrowiae</name>
    <dbReference type="NCBI Taxonomy" id="94023"/>
    <lineage>
        <taxon>Eukaryota</taxon>
        <taxon>Fungi</taxon>
        <taxon>Fungi incertae sedis</taxon>
        <taxon>Mucoromycota</taxon>
        <taxon>Glomeromycotina</taxon>
        <taxon>Glomeromycetes</taxon>
        <taxon>Diversisporales</taxon>
        <taxon>Acaulosporaceae</taxon>
        <taxon>Acaulospora</taxon>
    </lineage>
</organism>
<dbReference type="CDD" id="cd18808">
    <property type="entry name" value="SF1_C_Upf1"/>
    <property type="match status" value="1"/>
</dbReference>
<dbReference type="OrthoDB" id="2423195at2759"/>
<proteinExistence type="predicted"/>
<name>A0A9N8VMZ1_9GLOM</name>
<feature type="coiled-coil region" evidence="7">
    <location>
        <begin position="1078"/>
        <end position="1105"/>
    </location>
</feature>
<dbReference type="Gene3D" id="3.40.50.300">
    <property type="entry name" value="P-loop containing nucleotide triphosphate hydrolases"/>
    <property type="match status" value="3"/>
</dbReference>
<feature type="compositionally biased region" description="Acidic residues" evidence="8">
    <location>
        <begin position="864"/>
        <end position="893"/>
    </location>
</feature>
<dbReference type="Pfam" id="PF13086">
    <property type="entry name" value="AAA_11"/>
    <property type="match status" value="1"/>
</dbReference>
<evidence type="ECO:0000313" key="10">
    <source>
        <dbReference type="EMBL" id="CAG8458390.1"/>
    </source>
</evidence>
<dbReference type="PANTHER" id="PTHR10887">
    <property type="entry name" value="DNA2/NAM7 HELICASE FAMILY"/>
    <property type="match status" value="1"/>
</dbReference>
<dbReference type="Pfam" id="PF13087">
    <property type="entry name" value="AAA_12"/>
    <property type="match status" value="1"/>
</dbReference>
<dbReference type="PROSITE" id="PS51981">
    <property type="entry name" value="ZF_RZ"/>
    <property type="match status" value="1"/>
</dbReference>
<evidence type="ECO:0000256" key="2">
    <source>
        <dbReference type="ARBA" id="ARBA00022490"/>
    </source>
</evidence>
<feature type="region of interest" description="Disordered" evidence="8">
    <location>
        <begin position="1"/>
        <end position="44"/>
    </location>
</feature>
<feature type="compositionally biased region" description="Acidic residues" evidence="8">
    <location>
        <begin position="914"/>
        <end position="925"/>
    </location>
</feature>
<dbReference type="PANTHER" id="PTHR10887:SF341">
    <property type="entry name" value="NFX1-TYPE ZINC FINGER-CONTAINING PROTEIN 1"/>
    <property type="match status" value="1"/>
</dbReference>
<feature type="domain" description="RZ-type" evidence="9">
    <location>
        <begin position="2184"/>
        <end position="2257"/>
    </location>
</feature>
<evidence type="ECO:0000256" key="8">
    <source>
        <dbReference type="SAM" id="MobiDB-lite"/>
    </source>
</evidence>
<dbReference type="GO" id="GO:0004386">
    <property type="term" value="F:helicase activity"/>
    <property type="evidence" value="ECO:0007669"/>
    <property type="project" value="InterPro"/>
</dbReference>
<reference evidence="10" key="1">
    <citation type="submission" date="2021-06" db="EMBL/GenBank/DDBJ databases">
        <authorList>
            <person name="Kallberg Y."/>
            <person name="Tangrot J."/>
            <person name="Rosling A."/>
        </authorList>
    </citation>
    <scope>NUCLEOTIDE SEQUENCE</scope>
    <source>
        <strain evidence="10">CL551</strain>
    </source>
</reference>
<gene>
    <name evidence="10" type="ORF">AMORRO_LOCUS1271</name>
</gene>
<dbReference type="InterPro" id="IPR045055">
    <property type="entry name" value="DNA2/NAM7-like"/>
</dbReference>
<keyword evidence="3" id="KW-0479">Metal-binding</keyword>
<dbReference type="Proteomes" id="UP000789342">
    <property type="component" value="Unassembled WGS sequence"/>
</dbReference>
<dbReference type="InterPro" id="IPR041679">
    <property type="entry name" value="DNA2/NAM7-like_C"/>
</dbReference>
<evidence type="ECO:0000256" key="4">
    <source>
        <dbReference type="ARBA" id="ARBA00022771"/>
    </source>
</evidence>
<keyword evidence="11" id="KW-1185">Reference proteome</keyword>
<dbReference type="EMBL" id="CAJVPV010000470">
    <property type="protein sequence ID" value="CAG8458390.1"/>
    <property type="molecule type" value="Genomic_DNA"/>
</dbReference>
<keyword evidence="5" id="KW-0862">Zinc</keyword>
<dbReference type="SUPFAM" id="SSF52540">
    <property type="entry name" value="P-loop containing nucleoside triphosphate hydrolases"/>
    <property type="match status" value="1"/>
</dbReference>
<evidence type="ECO:0000256" key="5">
    <source>
        <dbReference type="ARBA" id="ARBA00022833"/>
    </source>
</evidence>
<feature type="compositionally biased region" description="Basic and acidic residues" evidence="8">
    <location>
        <begin position="894"/>
        <end position="905"/>
    </location>
</feature>
<accession>A0A9N8VMZ1</accession>
<dbReference type="Pfam" id="PF25396">
    <property type="entry name" value="ZNFX1"/>
    <property type="match status" value="1"/>
</dbReference>
<dbReference type="GO" id="GO:0031380">
    <property type="term" value="C:nuclear RNA-directed RNA polymerase complex"/>
    <property type="evidence" value="ECO:0007669"/>
    <property type="project" value="TreeGrafter"/>
</dbReference>
<protein>
    <submittedName>
        <fullName evidence="10">7466_t:CDS:1</fullName>
    </submittedName>
</protein>
<dbReference type="InterPro" id="IPR041677">
    <property type="entry name" value="DNA2/NAM7_AAA_11"/>
</dbReference>
<dbReference type="InterPro" id="IPR027417">
    <property type="entry name" value="P-loop_NTPase"/>
</dbReference>
<comment type="subcellular location">
    <subcellularLocation>
        <location evidence="1">Cytoplasm</location>
    </subcellularLocation>
</comment>
<feature type="region of interest" description="Disordered" evidence="8">
    <location>
        <begin position="850"/>
        <end position="925"/>
    </location>
</feature>